<accession>A0ABT6WYI8</accession>
<organism evidence="1 2">
    <name type="scientific">Actinoplanes sandaracinus</name>
    <dbReference type="NCBI Taxonomy" id="3045177"/>
    <lineage>
        <taxon>Bacteria</taxon>
        <taxon>Bacillati</taxon>
        <taxon>Actinomycetota</taxon>
        <taxon>Actinomycetes</taxon>
        <taxon>Micromonosporales</taxon>
        <taxon>Micromonosporaceae</taxon>
        <taxon>Actinoplanes</taxon>
    </lineage>
</organism>
<evidence type="ECO:0000313" key="1">
    <source>
        <dbReference type="EMBL" id="MDI6104675.1"/>
    </source>
</evidence>
<name>A0ABT6WYI8_9ACTN</name>
<dbReference type="EMBL" id="JASCTH010000036">
    <property type="protein sequence ID" value="MDI6104675.1"/>
    <property type="molecule type" value="Genomic_DNA"/>
</dbReference>
<keyword evidence="2" id="KW-1185">Reference proteome</keyword>
<reference evidence="1 2" key="1">
    <citation type="submission" date="2023-05" db="EMBL/GenBank/DDBJ databases">
        <title>Actinoplanes sp. NEAU-A12 genome sequencing.</title>
        <authorList>
            <person name="Wang Z.-S."/>
        </authorList>
    </citation>
    <scope>NUCLEOTIDE SEQUENCE [LARGE SCALE GENOMIC DNA]</scope>
    <source>
        <strain evidence="1 2">NEAU-A12</strain>
    </source>
</reference>
<evidence type="ECO:0000313" key="2">
    <source>
        <dbReference type="Proteomes" id="UP001241758"/>
    </source>
</evidence>
<gene>
    <name evidence="1" type="ORF">QLQ12_39400</name>
</gene>
<protein>
    <recommendedName>
        <fullName evidence="3">HTH IS21-type domain-containing protein</fullName>
    </recommendedName>
</protein>
<sequence>MLPMSKVDLFAAIRRDTRAGMSVRAMAGKYQVSRRTVRAALQSAWPQPRKAMPPRASKLDDFKPIIDEICARIWTHPASSGTR</sequence>
<dbReference type="Proteomes" id="UP001241758">
    <property type="component" value="Unassembled WGS sequence"/>
</dbReference>
<dbReference type="RefSeq" id="WP_282766085.1">
    <property type="nucleotide sequence ID" value="NZ_JASCTH010000036.1"/>
</dbReference>
<evidence type="ECO:0008006" key="3">
    <source>
        <dbReference type="Google" id="ProtNLM"/>
    </source>
</evidence>
<comment type="caution">
    <text evidence="1">The sequence shown here is derived from an EMBL/GenBank/DDBJ whole genome shotgun (WGS) entry which is preliminary data.</text>
</comment>
<proteinExistence type="predicted"/>